<dbReference type="OrthoDB" id="9803781at2"/>
<dbReference type="RefSeq" id="WP_101895595.1">
    <property type="nucleotide sequence ID" value="NZ_CP022684.1"/>
</dbReference>
<dbReference type="Pfam" id="PF17131">
    <property type="entry name" value="LolA_like"/>
    <property type="match status" value="1"/>
</dbReference>
<feature type="domain" description="Uncharacterized protein TP-0789" evidence="2">
    <location>
        <begin position="71"/>
        <end position="254"/>
    </location>
</feature>
<dbReference type="KEGG" id="kak:Kalk_18115"/>
<reference evidence="4" key="1">
    <citation type="submission" date="2017-08" db="EMBL/GenBank/DDBJ databases">
        <title>Direct submision.</title>
        <authorList>
            <person name="Kim S.-J."/>
            <person name="Rhee S.-K."/>
        </authorList>
    </citation>
    <scope>NUCLEOTIDE SEQUENCE [LARGE SCALE GENOMIC DNA]</scope>
    <source>
        <strain evidence="4">GI5</strain>
    </source>
</reference>
<evidence type="ECO:0000313" key="4">
    <source>
        <dbReference type="Proteomes" id="UP000235116"/>
    </source>
</evidence>
<gene>
    <name evidence="3" type="ORF">Kalk_18115</name>
</gene>
<feature type="chain" id="PRO_5014746263" description="Uncharacterized protein TP-0789 domain-containing protein" evidence="1">
    <location>
        <begin position="20"/>
        <end position="257"/>
    </location>
</feature>
<evidence type="ECO:0000256" key="1">
    <source>
        <dbReference type="SAM" id="SignalP"/>
    </source>
</evidence>
<keyword evidence="1" id="KW-0732">Signal</keyword>
<keyword evidence="4" id="KW-1185">Reference proteome</keyword>
<organism evidence="3 4">
    <name type="scientific">Ketobacter alkanivorans</name>
    <dbReference type="NCBI Taxonomy" id="1917421"/>
    <lineage>
        <taxon>Bacteria</taxon>
        <taxon>Pseudomonadati</taxon>
        <taxon>Pseudomonadota</taxon>
        <taxon>Gammaproteobacteria</taxon>
        <taxon>Pseudomonadales</taxon>
        <taxon>Ketobacteraceae</taxon>
        <taxon>Ketobacter</taxon>
    </lineage>
</organism>
<dbReference type="Proteomes" id="UP000235116">
    <property type="component" value="Chromosome"/>
</dbReference>
<dbReference type="EMBL" id="CP022684">
    <property type="protein sequence ID" value="AUM14221.1"/>
    <property type="molecule type" value="Genomic_DNA"/>
</dbReference>
<dbReference type="Gene3D" id="2.50.20.10">
    <property type="entry name" value="Lipoprotein localisation LolA/LolB/LppX"/>
    <property type="match status" value="1"/>
</dbReference>
<evidence type="ECO:0000259" key="2">
    <source>
        <dbReference type="Pfam" id="PF17131"/>
    </source>
</evidence>
<dbReference type="InterPro" id="IPR033399">
    <property type="entry name" value="TP_0789-like"/>
</dbReference>
<evidence type="ECO:0000313" key="3">
    <source>
        <dbReference type="EMBL" id="AUM14221.1"/>
    </source>
</evidence>
<proteinExistence type="predicted"/>
<feature type="signal peptide" evidence="1">
    <location>
        <begin position="1"/>
        <end position="19"/>
    </location>
</feature>
<dbReference type="AlphaFoldDB" id="A0A2K9LQ02"/>
<dbReference type="CDD" id="cd16329">
    <property type="entry name" value="LolA_like"/>
    <property type="match status" value="1"/>
</dbReference>
<sequence>MMRRFLCLAALVASSQLIAEPLTGLQIVEKAKQNGKGFKDLTHTVKMVLVDEGGDRTEREMLMKAMTESNGDSYSLSIFTAPQREKGISLLTVAEKSSSDKQYLYLPSTRRVKRITSSNKGSSFRGSEFTFEDLSDQKTEDYRFELVKEEPCAAQTCFVVDRFPKSDDSSYSKTQLWIDSEYFRPIKAEFYDRDNKQLKTMQTEGYELFEGQYWNPKQITMTNHQTGKSTQMISLELKMNTGLRSSEFTELAMRNWR</sequence>
<name>A0A2K9LQ02_9GAMM</name>
<protein>
    <recommendedName>
        <fullName evidence="2">Uncharacterized protein TP-0789 domain-containing protein</fullName>
    </recommendedName>
</protein>
<accession>A0A2K9LQ02</accession>